<reference evidence="2" key="2">
    <citation type="submission" date="2019-10" db="EMBL/GenBank/DDBJ databases">
        <title>Conservation and host-specific expression of non-tandemly repeated heterogenous ribosome RNA gene in arbuscular mycorrhizal fungi.</title>
        <authorList>
            <person name="Maeda T."/>
            <person name="Kobayashi Y."/>
            <person name="Nakagawa T."/>
            <person name="Ezawa T."/>
            <person name="Yamaguchi K."/>
            <person name="Bino T."/>
            <person name="Nishimoto Y."/>
            <person name="Shigenobu S."/>
            <person name="Kawaguchi M."/>
        </authorList>
    </citation>
    <scope>NUCLEOTIDE SEQUENCE</scope>
    <source>
        <strain evidence="2">HR1</strain>
    </source>
</reference>
<proteinExistence type="predicted"/>
<keyword evidence="3" id="KW-1185">Reference proteome</keyword>
<accession>A0A2Z6R3N8</accession>
<dbReference type="OrthoDB" id="2436275at2759"/>
<gene>
    <name evidence="2" type="ORF">RCL2_000853800</name>
    <name evidence="1" type="ORF">RclHR1_25320001</name>
</gene>
<dbReference type="AlphaFoldDB" id="A0A2Z6R3N8"/>
<name>A0A2Z6R3N8_9GLOM</name>
<protein>
    <submittedName>
        <fullName evidence="1">Uncharacterized protein</fullName>
    </submittedName>
</protein>
<dbReference type="EMBL" id="BEXD01001705">
    <property type="protein sequence ID" value="GBB95432.1"/>
    <property type="molecule type" value="Genomic_DNA"/>
</dbReference>
<evidence type="ECO:0000313" key="1">
    <source>
        <dbReference type="EMBL" id="GBB95432.1"/>
    </source>
</evidence>
<sequence>MEETFEDFDSIISDSFEEEINELDMLIPQLPKGDLNAYEYIHIEDEIPEGGLTDGEIIDTVLNADREDEVMIDEIEFTPVLEKVGPSYSRKSHKRNYKIFI</sequence>
<dbReference type="Proteomes" id="UP000247702">
    <property type="component" value="Unassembled WGS sequence"/>
</dbReference>
<comment type="caution">
    <text evidence="1">The sequence shown here is derived from an EMBL/GenBank/DDBJ whole genome shotgun (WGS) entry which is preliminary data.</text>
</comment>
<evidence type="ECO:0000313" key="3">
    <source>
        <dbReference type="Proteomes" id="UP000247702"/>
    </source>
</evidence>
<evidence type="ECO:0000313" key="2">
    <source>
        <dbReference type="EMBL" id="GES81287.1"/>
    </source>
</evidence>
<dbReference type="Proteomes" id="UP000615446">
    <property type="component" value="Unassembled WGS sequence"/>
</dbReference>
<dbReference type="STRING" id="94130.A0A2Z6R3N8"/>
<reference evidence="1 3" key="1">
    <citation type="submission" date="2017-11" db="EMBL/GenBank/DDBJ databases">
        <title>The genome of Rhizophagus clarus HR1 reveals common genetic basis of auxotrophy among arbuscular mycorrhizal fungi.</title>
        <authorList>
            <person name="Kobayashi Y."/>
        </authorList>
    </citation>
    <scope>NUCLEOTIDE SEQUENCE [LARGE SCALE GENOMIC DNA]</scope>
    <source>
        <strain evidence="1 3">HR1</strain>
    </source>
</reference>
<dbReference type="EMBL" id="BLAL01000054">
    <property type="protein sequence ID" value="GES81287.1"/>
    <property type="molecule type" value="Genomic_DNA"/>
</dbReference>
<organism evidence="1 3">
    <name type="scientific">Rhizophagus clarus</name>
    <dbReference type="NCBI Taxonomy" id="94130"/>
    <lineage>
        <taxon>Eukaryota</taxon>
        <taxon>Fungi</taxon>
        <taxon>Fungi incertae sedis</taxon>
        <taxon>Mucoromycota</taxon>
        <taxon>Glomeromycotina</taxon>
        <taxon>Glomeromycetes</taxon>
        <taxon>Glomerales</taxon>
        <taxon>Glomeraceae</taxon>
        <taxon>Rhizophagus</taxon>
    </lineage>
</organism>